<dbReference type="GO" id="GO:0016491">
    <property type="term" value="F:oxidoreductase activity"/>
    <property type="evidence" value="ECO:0007669"/>
    <property type="project" value="UniProtKB-KW"/>
</dbReference>
<proteinExistence type="predicted"/>
<keyword evidence="2" id="KW-0288">FMN</keyword>
<evidence type="ECO:0000256" key="1">
    <source>
        <dbReference type="ARBA" id="ARBA00022630"/>
    </source>
</evidence>
<dbReference type="AlphaFoldDB" id="A0A7C3WNY6"/>
<dbReference type="Pfam" id="PF00881">
    <property type="entry name" value="Nitroreductase"/>
    <property type="match status" value="1"/>
</dbReference>
<reference evidence="5" key="1">
    <citation type="journal article" date="2020" name="mSystems">
        <title>Genome- and Community-Level Interaction Insights into Carbon Utilization and Element Cycling Functions of Hydrothermarchaeota in Hydrothermal Sediment.</title>
        <authorList>
            <person name="Zhou Z."/>
            <person name="Liu Y."/>
            <person name="Xu W."/>
            <person name="Pan J."/>
            <person name="Luo Z.H."/>
            <person name="Li M."/>
        </authorList>
    </citation>
    <scope>NUCLEOTIDE SEQUENCE [LARGE SCALE GENOMIC DNA]</scope>
    <source>
        <strain evidence="5">SpSt-8</strain>
    </source>
</reference>
<organism evidence="5">
    <name type="scientific">Thermofilum pendens</name>
    <dbReference type="NCBI Taxonomy" id="2269"/>
    <lineage>
        <taxon>Archaea</taxon>
        <taxon>Thermoproteota</taxon>
        <taxon>Thermoprotei</taxon>
        <taxon>Thermofilales</taxon>
        <taxon>Thermofilaceae</taxon>
        <taxon>Thermofilum</taxon>
    </lineage>
</organism>
<evidence type="ECO:0000259" key="4">
    <source>
        <dbReference type="Pfam" id="PF00881"/>
    </source>
</evidence>
<gene>
    <name evidence="5" type="ORF">ENV88_02765</name>
</gene>
<evidence type="ECO:0000256" key="2">
    <source>
        <dbReference type="ARBA" id="ARBA00022643"/>
    </source>
</evidence>
<evidence type="ECO:0000313" key="5">
    <source>
        <dbReference type="EMBL" id="HGB24963.1"/>
    </source>
</evidence>
<dbReference type="InterPro" id="IPR029479">
    <property type="entry name" value="Nitroreductase"/>
</dbReference>
<feature type="domain" description="Nitroreductase" evidence="4">
    <location>
        <begin position="20"/>
        <end position="177"/>
    </location>
</feature>
<dbReference type="CDD" id="cd02144">
    <property type="entry name" value="iodotyrosine_dehalogenase"/>
    <property type="match status" value="1"/>
</dbReference>
<accession>A0A7C3WNY6</accession>
<dbReference type="InterPro" id="IPR000415">
    <property type="entry name" value="Nitroreductase-like"/>
</dbReference>
<keyword evidence="1" id="KW-0285">Flavoprotein</keyword>
<dbReference type="PANTHER" id="PTHR23026:SF90">
    <property type="entry name" value="IODOTYROSINE DEIODINASE 1"/>
    <property type="match status" value="1"/>
</dbReference>
<dbReference type="EMBL" id="DTIB01000065">
    <property type="protein sequence ID" value="HGB24963.1"/>
    <property type="molecule type" value="Genomic_DNA"/>
</dbReference>
<dbReference type="Gene3D" id="3.40.109.10">
    <property type="entry name" value="NADH Oxidase"/>
    <property type="match status" value="1"/>
</dbReference>
<evidence type="ECO:0000256" key="3">
    <source>
        <dbReference type="ARBA" id="ARBA00023002"/>
    </source>
</evidence>
<name>A0A7C3WNY6_THEPE</name>
<keyword evidence="3" id="KW-0560">Oxidoreductase</keyword>
<sequence length="209" mass="23242">MGGTLDPDAGRSEVVLELAERRKSVRAYAASPIKLGDVMYALRAAIQAPSGANQQPWRFIVITDPEVKAKVRMVCEEGEKRFYASVRGELREWLEERGFTWRKPFLTEAPILVAVFAESGKPYAVQSVWLAVGYMLLALEEKGLSSLTYTPPNPGEVARVLGAPPGYALQAVIPVGRSIDTRPKEPRRQLEEVVYLNKWGARFGIQENP</sequence>
<dbReference type="PANTHER" id="PTHR23026">
    <property type="entry name" value="NADPH NITROREDUCTASE"/>
    <property type="match status" value="1"/>
</dbReference>
<dbReference type="InterPro" id="IPR050627">
    <property type="entry name" value="Nitroreductase/BluB"/>
</dbReference>
<dbReference type="SUPFAM" id="SSF55469">
    <property type="entry name" value="FMN-dependent nitroreductase-like"/>
    <property type="match status" value="1"/>
</dbReference>
<protein>
    <submittedName>
        <fullName evidence="5">Nitroreductase family protein</fullName>
    </submittedName>
</protein>
<comment type="caution">
    <text evidence="5">The sequence shown here is derived from an EMBL/GenBank/DDBJ whole genome shotgun (WGS) entry which is preliminary data.</text>
</comment>